<evidence type="ECO:0008006" key="3">
    <source>
        <dbReference type="Google" id="ProtNLM"/>
    </source>
</evidence>
<dbReference type="Pfam" id="PF11011">
    <property type="entry name" value="DUF2849"/>
    <property type="match status" value="1"/>
</dbReference>
<keyword evidence="2" id="KW-1185">Reference proteome</keyword>
<gene>
    <name evidence="1" type="ORF">JCM17846_00640</name>
</gene>
<dbReference type="InterPro" id="IPR021270">
    <property type="entry name" value="DUF2849"/>
</dbReference>
<proteinExistence type="predicted"/>
<accession>A0A5A7N273</accession>
<dbReference type="RefSeq" id="WP_042088313.1">
    <property type="nucleotide sequence ID" value="NZ_BKCN01000001.1"/>
</dbReference>
<comment type="caution">
    <text evidence="1">The sequence shown here is derived from an EMBL/GenBank/DDBJ whole genome shotgun (WGS) entry which is preliminary data.</text>
</comment>
<protein>
    <recommendedName>
        <fullName evidence="3">DUF2849 domain-containing protein</fullName>
    </recommendedName>
</protein>
<reference evidence="1 2" key="1">
    <citation type="submission" date="2019-09" db="EMBL/GenBank/DDBJ databases">
        <title>NBRP : Genome information of microbial organism related human and environment.</title>
        <authorList>
            <person name="Hattori M."/>
            <person name="Oshima K."/>
            <person name="Inaba H."/>
            <person name="Suda W."/>
            <person name="Sakamoto M."/>
            <person name="Iino T."/>
            <person name="Kitahara M."/>
            <person name="Oshida Y."/>
            <person name="Iida T."/>
            <person name="Kudo T."/>
            <person name="Itoh T."/>
            <person name="Ohkuma M."/>
        </authorList>
    </citation>
    <scope>NUCLEOTIDE SEQUENCE [LARGE SCALE GENOMIC DNA]</scope>
    <source>
        <strain evidence="1 2">Q-1</strain>
    </source>
</reference>
<name>A0A5A7N273_9PROT</name>
<evidence type="ECO:0000313" key="2">
    <source>
        <dbReference type="Proteomes" id="UP000324996"/>
    </source>
</evidence>
<sequence length="109" mass="11787">MADLKPASSQMISANDLWTGQVVFLTRAASWTTDPARAALSESAEDSEALLGLAAQSNARAEVELVHLIAASLRDDGTPWPSRNREDIRALGPTVRRDLGYQAEVRPTL</sequence>
<evidence type="ECO:0000313" key="1">
    <source>
        <dbReference type="EMBL" id="GER02382.1"/>
    </source>
</evidence>
<dbReference type="Proteomes" id="UP000324996">
    <property type="component" value="Unassembled WGS sequence"/>
</dbReference>
<organism evidence="1 2">
    <name type="scientific">Iodidimonas nitroreducens</name>
    <dbReference type="NCBI Taxonomy" id="1236968"/>
    <lineage>
        <taxon>Bacteria</taxon>
        <taxon>Pseudomonadati</taxon>
        <taxon>Pseudomonadota</taxon>
        <taxon>Alphaproteobacteria</taxon>
        <taxon>Iodidimonadales</taxon>
        <taxon>Iodidimonadaceae</taxon>
        <taxon>Iodidimonas</taxon>
    </lineage>
</organism>
<dbReference type="AlphaFoldDB" id="A0A5A7N273"/>
<dbReference type="EMBL" id="BKCN01000001">
    <property type="protein sequence ID" value="GER02382.1"/>
    <property type="molecule type" value="Genomic_DNA"/>
</dbReference>